<reference evidence="3 4" key="1">
    <citation type="submission" date="2017-07" db="EMBL/GenBank/DDBJ databases">
        <title>Amycolatopsis alba DSM 44262 Genome sequencing and assembly.</title>
        <authorList>
            <person name="Kaur N."/>
            <person name="Mayilraj S."/>
        </authorList>
    </citation>
    <scope>NUCLEOTIDE SEQUENCE [LARGE SCALE GENOMIC DNA]</scope>
    <source>
        <strain evidence="3 4">DSM 44262</strain>
    </source>
</reference>
<feature type="domain" description="YCII-related" evidence="2">
    <location>
        <begin position="21"/>
        <end position="98"/>
    </location>
</feature>
<dbReference type="PANTHER" id="PTHR35174:SF3">
    <property type="entry name" value="BLL7171 PROTEIN"/>
    <property type="match status" value="1"/>
</dbReference>
<organism evidence="3 4">
    <name type="scientific">Amycolatopsis alba DSM 44262</name>
    <dbReference type="NCBI Taxonomy" id="1125972"/>
    <lineage>
        <taxon>Bacteria</taxon>
        <taxon>Bacillati</taxon>
        <taxon>Actinomycetota</taxon>
        <taxon>Actinomycetes</taxon>
        <taxon>Pseudonocardiales</taxon>
        <taxon>Pseudonocardiaceae</taxon>
        <taxon>Amycolatopsis</taxon>
    </lineage>
</organism>
<dbReference type="PANTHER" id="PTHR35174">
    <property type="entry name" value="BLL7171 PROTEIN-RELATED"/>
    <property type="match status" value="1"/>
</dbReference>
<evidence type="ECO:0000313" key="3">
    <source>
        <dbReference type="EMBL" id="OXM43086.1"/>
    </source>
</evidence>
<evidence type="ECO:0000259" key="2">
    <source>
        <dbReference type="Pfam" id="PF03795"/>
    </source>
</evidence>
<dbReference type="InterPro" id="IPR005545">
    <property type="entry name" value="YCII"/>
</dbReference>
<accession>A0A229R8X6</accession>
<evidence type="ECO:0000313" key="4">
    <source>
        <dbReference type="Proteomes" id="UP000215563"/>
    </source>
</evidence>
<dbReference type="Gene3D" id="3.30.70.1060">
    <property type="entry name" value="Dimeric alpha+beta barrel"/>
    <property type="match status" value="1"/>
</dbReference>
<dbReference type="RefSeq" id="WP_020630505.1">
    <property type="nucleotide sequence ID" value="NZ_KB913032.1"/>
</dbReference>
<dbReference type="OrthoDB" id="3212458at2"/>
<dbReference type="AlphaFoldDB" id="A0A229R8X6"/>
<proteinExistence type="inferred from homology"/>
<comment type="caution">
    <text evidence="3">The sequence shown here is derived from an EMBL/GenBank/DDBJ whole genome shotgun (WGS) entry which is preliminary data.</text>
</comment>
<dbReference type="EMBL" id="NMQU01000160">
    <property type="protein sequence ID" value="OXM43086.1"/>
    <property type="molecule type" value="Genomic_DNA"/>
</dbReference>
<dbReference type="Pfam" id="PF03795">
    <property type="entry name" value="YCII"/>
    <property type="match status" value="1"/>
</dbReference>
<gene>
    <name evidence="3" type="ORF">CFP75_40010</name>
</gene>
<protein>
    <recommendedName>
        <fullName evidence="2">YCII-related domain-containing protein</fullName>
    </recommendedName>
</protein>
<dbReference type="SUPFAM" id="SSF54909">
    <property type="entry name" value="Dimeric alpha+beta barrel"/>
    <property type="match status" value="1"/>
</dbReference>
<dbReference type="Proteomes" id="UP000215563">
    <property type="component" value="Unassembled WGS sequence"/>
</dbReference>
<evidence type="ECO:0000256" key="1">
    <source>
        <dbReference type="ARBA" id="ARBA00007689"/>
    </source>
</evidence>
<dbReference type="InterPro" id="IPR011008">
    <property type="entry name" value="Dimeric_a/b-barrel"/>
</dbReference>
<keyword evidence="4" id="KW-1185">Reference proteome</keyword>
<sequence>MTKYLISFDEGTMRISEEDLPAVTEASVTVVRAAMDAGVWVFGGGLTPRQGTSVVATDGTVTDAPPAAGKQYLGGFSIVDVPTREEALEWAAKIAVACRCAQEVREFMPEPDDL</sequence>
<comment type="similarity">
    <text evidence="1">Belongs to the YciI family.</text>
</comment>
<name>A0A229R8X6_AMYAL</name>